<comment type="catalytic activity">
    <reaction evidence="16 17 18">
        <text>UDP-N-acetyl-alpha-D-muramoyl-L-alanine + D-glutamate + ATP = UDP-N-acetyl-alpha-D-muramoyl-L-alanyl-D-glutamate + ADP + phosphate + H(+)</text>
        <dbReference type="Rhea" id="RHEA:16429"/>
        <dbReference type="ChEBI" id="CHEBI:15378"/>
        <dbReference type="ChEBI" id="CHEBI:29986"/>
        <dbReference type="ChEBI" id="CHEBI:30616"/>
        <dbReference type="ChEBI" id="CHEBI:43474"/>
        <dbReference type="ChEBI" id="CHEBI:83898"/>
        <dbReference type="ChEBI" id="CHEBI:83900"/>
        <dbReference type="ChEBI" id="CHEBI:456216"/>
        <dbReference type="EC" id="6.3.2.9"/>
    </reaction>
</comment>
<evidence type="ECO:0000256" key="17">
    <source>
        <dbReference type="HAMAP-Rule" id="MF_00639"/>
    </source>
</evidence>
<feature type="binding site" evidence="17">
    <location>
        <begin position="119"/>
        <end position="125"/>
    </location>
    <ligand>
        <name>ATP</name>
        <dbReference type="ChEBI" id="CHEBI:30616"/>
    </ligand>
</feature>
<dbReference type="Gene3D" id="3.90.190.20">
    <property type="entry name" value="Mur ligase, C-terminal domain"/>
    <property type="match status" value="1"/>
</dbReference>
<protein>
    <recommendedName>
        <fullName evidence="6 17">UDP-N-acetylmuramoylalanine--D-glutamate ligase</fullName>
        <ecNumber evidence="5 17">6.3.2.9</ecNumber>
    </recommendedName>
    <alternativeName>
        <fullName evidence="15 17">D-glutamic acid-adding enzyme</fullName>
    </alternativeName>
    <alternativeName>
        <fullName evidence="14 17">UDP-N-acetylmuramoyl-L-alanyl-D-glutamate synthetase</fullName>
    </alternativeName>
</protein>
<dbReference type="NCBIfam" id="TIGR01087">
    <property type="entry name" value="murD"/>
    <property type="match status" value="1"/>
</dbReference>
<dbReference type="SUPFAM" id="SSF53244">
    <property type="entry name" value="MurD-like peptide ligases, peptide-binding domain"/>
    <property type="match status" value="1"/>
</dbReference>
<keyword evidence="12 17" id="KW-0573">Peptidoglycan synthesis</keyword>
<dbReference type="InterPro" id="IPR005762">
    <property type="entry name" value="MurD"/>
</dbReference>
<evidence type="ECO:0000256" key="5">
    <source>
        <dbReference type="ARBA" id="ARBA00012212"/>
    </source>
</evidence>
<evidence type="ECO:0000256" key="18">
    <source>
        <dbReference type="RuleBase" id="RU003664"/>
    </source>
</evidence>
<evidence type="ECO:0000256" key="8">
    <source>
        <dbReference type="ARBA" id="ARBA00022598"/>
    </source>
</evidence>
<dbReference type="GO" id="GO:0009252">
    <property type="term" value="P:peptidoglycan biosynthetic process"/>
    <property type="evidence" value="ECO:0007669"/>
    <property type="project" value="UniProtKB-UniRule"/>
</dbReference>
<dbReference type="InterPro" id="IPR013221">
    <property type="entry name" value="Mur_ligase_cen"/>
</dbReference>
<evidence type="ECO:0000256" key="15">
    <source>
        <dbReference type="ARBA" id="ARBA00032324"/>
    </source>
</evidence>
<evidence type="ECO:0000256" key="1">
    <source>
        <dbReference type="ARBA" id="ARBA00002734"/>
    </source>
</evidence>
<dbReference type="InterPro" id="IPR036615">
    <property type="entry name" value="Mur_ligase_C_dom_sf"/>
</dbReference>
<evidence type="ECO:0000256" key="13">
    <source>
        <dbReference type="ARBA" id="ARBA00023316"/>
    </source>
</evidence>
<proteinExistence type="inferred from homology"/>
<dbReference type="Pfam" id="PF21799">
    <property type="entry name" value="MurD-like_N"/>
    <property type="match status" value="1"/>
</dbReference>
<comment type="similarity">
    <text evidence="4 17">Belongs to the MurCDEF family.</text>
</comment>
<keyword evidence="8 17" id="KW-0436">Ligase</keyword>
<evidence type="ECO:0000256" key="9">
    <source>
        <dbReference type="ARBA" id="ARBA00022741"/>
    </source>
</evidence>
<keyword evidence="10 17" id="KW-0067">ATP-binding</keyword>
<organism evidence="21 22">
    <name type="scientific">Paenibacillus flagellatus</name>
    <dbReference type="NCBI Taxonomy" id="2211139"/>
    <lineage>
        <taxon>Bacteria</taxon>
        <taxon>Bacillati</taxon>
        <taxon>Bacillota</taxon>
        <taxon>Bacilli</taxon>
        <taxon>Bacillales</taxon>
        <taxon>Paenibacillaceae</taxon>
        <taxon>Paenibacillus</taxon>
    </lineage>
</organism>
<name>A0A2V5KSG6_9BACL</name>
<dbReference type="Gene3D" id="3.40.50.720">
    <property type="entry name" value="NAD(P)-binding Rossmann-like Domain"/>
    <property type="match status" value="1"/>
</dbReference>
<sequence length="474" mass="50735">MNHPERYRGREVVILGLARSGVAVAKLFHEHGAAVTVNDKKDRSACPEADELTALGISVVCGGHPDSLIHPGVALLVKNPGIPYSIAPIREAERLGIEIVTEVEVANYICAAPIIGITGSNGKTTTTTWVGLMLEEAGLQPIIAGNIGRALCEAAQEATPANTMVVELSSFQLKGTSDFRPRIACLLNISEAHLDYHGTMDDYIASKAKLFAAQQPDDVAVLNWDDAECRRIAGTVRAQLVPFSMRERLARGVYVEPPLASPGEPLTEAHRIVYRGADGEAVDVLPVKQLGIPGKHNAADALAAIAIAMSAGADVESVRKALRDFRGVEHRLELVLERDGVTYYNNSKATNSLATINAIETFEQPIVLIAGGLERGADFRDLLPYFRRNVKAVVALGETRGKFAALAAEAGISAVKTVDTAKDAADALDQAVRAAKSFAEPGDVVLLSPACASWDMFESFEVRGRMFKESAHKL</sequence>
<dbReference type="Proteomes" id="UP000247476">
    <property type="component" value="Unassembled WGS sequence"/>
</dbReference>
<dbReference type="OrthoDB" id="9809796at2"/>
<dbReference type="InterPro" id="IPR036565">
    <property type="entry name" value="Mur-like_cat_sf"/>
</dbReference>
<dbReference type="EMBL" id="QJVJ01000005">
    <property type="protein sequence ID" value="PYI54577.1"/>
    <property type="molecule type" value="Genomic_DNA"/>
</dbReference>
<feature type="domain" description="Mur ligase C-terminal" evidence="19">
    <location>
        <begin position="330"/>
        <end position="451"/>
    </location>
</feature>
<comment type="caution">
    <text evidence="21">The sequence shown here is derived from an EMBL/GenBank/DDBJ whole genome shotgun (WGS) entry which is preliminary data.</text>
</comment>
<comment type="subcellular location">
    <subcellularLocation>
        <location evidence="2 17 18">Cytoplasm</location>
    </subcellularLocation>
</comment>
<dbReference type="GO" id="GO:0005524">
    <property type="term" value="F:ATP binding"/>
    <property type="evidence" value="ECO:0007669"/>
    <property type="project" value="UniProtKB-UniRule"/>
</dbReference>
<dbReference type="SUPFAM" id="SSF51984">
    <property type="entry name" value="MurCD N-terminal domain"/>
    <property type="match status" value="1"/>
</dbReference>
<evidence type="ECO:0000256" key="16">
    <source>
        <dbReference type="ARBA" id="ARBA00047632"/>
    </source>
</evidence>
<dbReference type="AlphaFoldDB" id="A0A2V5KSG6"/>
<evidence type="ECO:0000313" key="22">
    <source>
        <dbReference type="Proteomes" id="UP000247476"/>
    </source>
</evidence>
<keyword evidence="22" id="KW-1185">Reference proteome</keyword>
<dbReference type="PANTHER" id="PTHR43692:SF1">
    <property type="entry name" value="UDP-N-ACETYLMURAMOYLALANINE--D-GLUTAMATE LIGASE"/>
    <property type="match status" value="1"/>
</dbReference>
<dbReference type="GO" id="GO:0051301">
    <property type="term" value="P:cell division"/>
    <property type="evidence" value="ECO:0007669"/>
    <property type="project" value="UniProtKB-KW"/>
</dbReference>
<dbReference type="UniPathway" id="UPA00219"/>
<accession>A0A2V5KSG6</accession>
<dbReference type="Pfam" id="PF02875">
    <property type="entry name" value="Mur_ligase_C"/>
    <property type="match status" value="1"/>
</dbReference>
<dbReference type="Gene3D" id="3.40.1190.10">
    <property type="entry name" value="Mur-like, catalytic domain"/>
    <property type="match status" value="1"/>
</dbReference>
<evidence type="ECO:0000256" key="14">
    <source>
        <dbReference type="ARBA" id="ARBA00030398"/>
    </source>
</evidence>
<keyword evidence="17 18" id="KW-0131">Cell cycle</keyword>
<keyword evidence="13 17" id="KW-0961">Cell wall biogenesis/degradation</keyword>
<evidence type="ECO:0000256" key="7">
    <source>
        <dbReference type="ARBA" id="ARBA00022490"/>
    </source>
</evidence>
<evidence type="ECO:0000256" key="6">
    <source>
        <dbReference type="ARBA" id="ARBA00015655"/>
    </source>
</evidence>
<dbReference type="GO" id="GO:0071555">
    <property type="term" value="P:cell wall organization"/>
    <property type="evidence" value="ECO:0007669"/>
    <property type="project" value="UniProtKB-KW"/>
</dbReference>
<evidence type="ECO:0000259" key="20">
    <source>
        <dbReference type="Pfam" id="PF08245"/>
    </source>
</evidence>
<dbReference type="RefSeq" id="WP_110840634.1">
    <property type="nucleotide sequence ID" value="NZ_QJVJ01000005.1"/>
</dbReference>
<evidence type="ECO:0000256" key="2">
    <source>
        <dbReference type="ARBA" id="ARBA00004496"/>
    </source>
</evidence>
<dbReference type="HAMAP" id="MF_00639">
    <property type="entry name" value="MurD"/>
    <property type="match status" value="1"/>
</dbReference>
<evidence type="ECO:0000256" key="3">
    <source>
        <dbReference type="ARBA" id="ARBA00004752"/>
    </source>
</evidence>
<evidence type="ECO:0000256" key="12">
    <source>
        <dbReference type="ARBA" id="ARBA00022984"/>
    </source>
</evidence>
<dbReference type="GO" id="GO:0005737">
    <property type="term" value="C:cytoplasm"/>
    <property type="evidence" value="ECO:0007669"/>
    <property type="project" value="UniProtKB-SubCell"/>
</dbReference>
<dbReference type="GO" id="GO:0008360">
    <property type="term" value="P:regulation of cell shape"/>
    <property type="evidence" value="ECO:0007669"/>
    <property type="project" value="UniProtKB-KW"/>
</dbReference>
<keyword evidence="17 18" id="KW-0132">Cell division</keyword>
<dbReference type="InterPro" id="IPR004101">
    <property type="entry name" value="Mur_ligase_C"/>
</dbReference>
<evidence type="ECO:0000256" key="10">
    <source>
        <dbReference type="ARBA" id="ARBA00022840"/>
    </source>
</evidence>
<dbReference type="SUPFAM" id="SSF53623">
    <property type="entry name" value="MurD-like peptide ligases, catalytic domain"/>
    <property type="match status" value="1"/>
</dbReference>
<gene>
    <name evidence="17" type="primary">murD</name>
    <name evidence="21" type="ORF">DLM86_14035</name>
</gene>
<reference evidence="21 22" key="1">
    <citation type="submission" date="2018-05" db="EMBL/GenBank/DDBJ databases">
        <title>Paenibacillus flagellatus sp. nov., isolated from selenium mineral soil.</title>
        <authorList>
            <person name="Dai X."/>
        </authorList>
    </citation>
    <scope>NUCLEOTIDE SEQUENCE [LARGE SCALE GENOMIC DNA]</scope>
    <source>
        <strain evidence="21 22">DXL2</strain>
    </source>
</reference>
<evidence type="ECO:0000256" key="4">
    <source>
        <dbReference type="ARBA" id="ARBA00010416"/>
    </source>
</evidence>
<keyword evidence="11 17" id="KW-0133">Cell shape</keyword>
<dbReference type="GO" id="GO:0008764">
    <property type="term" value="F:UDP-N-acetylmuramoylalanine-D-glutamate ligase activity"/>
    <property type="evidence" value="ECO:0007669"/>
    <property type="project" value="UniProtKB-UniRule"/>
</dbReference>
<feature type="domain" description="Mur ligase central" evidence="20">
    <location>
        <begin position="117"/>
        <end position="308"/>
    </location>
</feature>
<dbReference type="Pfam" id="PF08245">
    <property type="entry name" value="Mur_ligase_M"/>
    <property type="match status" value="1"/>
</dbReference>
<evidence type="ECO:0000259" key="19">
    <source>
        <dbReference type="Pfam" id="PF02875"/>
    </source>
</evidence>
<dbReference type="PANTHER" id="PTHR43692">
    <property type="entry name" value="UDP-N-ACETYLMURAMOYLALANINE--D-GLUTAMATE LIGASE"/>
    <property type="match status" value="1"/>
</dbReference>
<dbReference type="EC" id="6.3.2.9" evidence="5 17"/>
<comment type="pathway">
    <text evidence="3 17 18">Cell wall biogenesis; peptidoglycan biosynthesis.</text>
</comment>
<comment type="function">
    <text evidence="1 17 18">Cell wall formation. Catalyzes the addition of glutamate to the nucleotide precursor UDP-N-acetylmuramoyl-L-alanine (UMA).</text>
</comment>
<evidence type="ECO:0000256" key="11">
    <source>
        <dbReference type="ARBA" id="ARBA00022960"/>
    </source>
</evidence>
<keyword evidence="9 17" id="KW-0547">Nucleotide-binding</keyword>
<keyword evidence="7 17" id="KW-0963">Cytoplasm</keyword>
<evidence type="ECO:0000313" key="21">
    <source>
        <dbReference type="EMBL" id="PYI54577.1"/>
    </source>
</evidence>